<keyword evidence="1" id="KW-0812">Transmembrane</keyword>
<feature type="transmembrane region" description="Helical" evidence="1">
    <location>
        <begin position="52"/>
        <end position="72"/>
    </location>
</feature>
<evidence type="ECO:0000256" key="1">
    <source>
        <dbReference type="SAM" id="Phobius"/>
    </source>
</evidence>
<reference evidence="2" key="1">
    <citation type="submission" date="2016-10" db="EMBL/GenBank/DDBJ databases">
        <authorList>
            <person name="Varghese N."/>
        </authorList>
    </citation>
    <scope>NUCLEOTIDE SEQUENCE</scope>
</reference>
<accession>A0A218MMP3</accession>
<protein>
    <submittedName>
        <fullName evidence="2">Uncharacterized protein</fullName>
    </submittedName>
</protein>
<name>A0A218MMP3_9VIRU</name>
<feature type="transmembrane region" description="Helical" evidence="1">
    <location>
        <begin position="7"/>
        <end position="32"/>
    </location>
</feature>
<reference evidence="2" key="2">
    <citation type="journal article" date="2017" name="Nat. Commun.">
        <title>Single-virus genomics reveals hidden cosmopolitan and abundant viruses.</title>
        <authorList>
            <person name="Martinez-Hernandez F."/>
            <person name="Fornas O."/>
            <person name="Lluesma Gomez M."/>
            <person name="Bolduc B."/>
            <person name="de la Cruz Pena M.J."/>
            <person name="Martinez J.M."/>
            <person name="Anton J."/>
            <person name="Gasol J.M."/>
            <person name="Rosselli R."/>
            <person name="Rodriguez-Valera F."/>
            <person name="Sullivan M.B."/>
            <person name="Acinas S.G."/>
            <person name="Martinez-Garcia M."/>
        </authorList>
    </citation>
    <scope>NUCLEOTIDE SEQUENCE</scope>
</reference>
<organism evidence="2">
    <name type="scientific">uncultured virus</name>
    <dbReference type="NCBI Taxonomy" id="340016"/>
    <lineage>
        <taxon>Viruses</taxon>
        <taxon>environmental samples</taxon>
    </lineage>
</organism>
<evidence type="ECO:0000313" key="2">
    <source>
        <dbReference type="EMBL" id="ASF00528.1"/>
    </source>
</evidence>
<sequence length="78" mass="8513">MEKVMNYVTGFFGGLVSIMMAIVPVTILWTLLTGATVFNMDIIGNFTAMVTALGDAGFVGLLSLVFIMYFFLCDKCVK</sequence>
<dbReference type="EMBL" id="KY052840">
    <property type="protein sequence ID" value="ASF00528.1"/>
    <property type="molecule type" value="Genomic_DNA"/>
</dbReference>
<keyword evidence="1" id="KW-0472">Membrane</keyword>
<keyword evidence="1" id="KW-1133">Transmembrane helix</keyword>
<proteinExistence type="predicted"/>